<name>A0ACB9PBK4_BAUVA</name>
<protein>
    <submittedName>
        <fullName evidence="1">Uncharacterized protein</fullName>
    </submittedName>
</protein>
<keyword evidence="2" id="KW-1185">Reference proteome</keyword>
<organism evidence="1 2">
    <name type="scientific">Bauhinia variegata</name>
    <name type="common">Purple orchid tree</name>
    <name type="synonym">Phanera variegata</name>
    <dbReference type="NCBI Taxonomy" id="167791"/>
    <lineage>
        <taxon>Eukaryota</taxon>
        <taxon>Viridiplantae</taxon>
        <taxon>Streptophyta</taxon>
        <taxon>Embryophyta</taxon>
        <taxon>Tracheophyta</taxon>
        <taxon>Spermatophyta</taxon>
        <taxon>Magnoliopsida</taxon>
        <taxon>eudicotyledons</taxon>
        <taxon>Gunneridae</taxon>
        <taxon>Pentapetalae</taxon>
        <taxon>rosids</taxon>
        <taxon>fabids</taxon>
        <taxon>Fabales</taxon>
        <taxon>Fabaceae</taxon>
        <taxon>Cercidoideae</taxon>
        <taxon>Cercideae</taxon>
        <taxon>Bauhiniinae</taxon>
        <taxon>Bauhinia</taxon>
    </lineage>
</organism>
<proteinExistence type="predicted"/>
<dbReference type="EMBL" id="CM039430">
    <property type="protein sequence ID" value="KAI4346028.1"/>
    <property type="molecule type" value="Genomic_DNA"/>
</dbReference>
<evidence type="ECO:0000313" key="2">
    <source>
        <dbReference type="Proteomes" id="UP000828941"/>
    </source>
</evidence>
<dbReference type="Proteomes" id="UP000828941">
    <property type="component" value="Chromosome 5"/>
</dbReference>
<gene>
    <name evidence="1" type="ORF">L6164_013111</name>
</gene>
<reference evidence="1 2" key="1">
    <citation type="journal article" date="2022" name="DNA Res.">
        <title>Chromosomal-level genome assembly of the orchid tree Bauhinia variegata (Leguminosae; Cercidoideae) supports the allotetraploid origin hypothesis of Bauhinia.</title>
        <authorList>
            <person name="Zhong Y."/>
            <person name="Chen Y."/>
            <person name="Zheng D."/>
            <person name="Pang J."/>
            <person name="Liu Y."/>
            <person name="Luo S."/>
            <person name="Meng S."/>
            <person name="Qian L."/>
            <person name="Wei D."/>
            <person name="Dai S."/>
            <person name="Zhou R."/>
        </authorList>
    </citation>
    <scope>NUCLEOTIDE SEQUENCE [LARGE SCALE GENOMIC DNA]</scope>
    <source>
        <strain evidence="1">BV-YZ2020</strain>
    </source>
</reference>
<comment type="caution">
    <text evidence="1">The sequence shown here is derived from an EMBL/GenBank/DDBJ whole genome shotgun (WGS) entry which is preliminary data.</text>
</comment>
<sequence length="436" mass="51231">MLEQKTDSFENRSKPEDLCKSVTVIIDRVTLPEKCRLNQQCIYRVPPKIREINQAAYTPRIVSIGPFHHGSHERLEPMQQLKLGYLKSFVERTELNLEHCFSKLQEWETNIRLCYGKIIEQKIEERSDEFVKMILIDACFIIEHFIRRYYLNDEEWRERDPLFLKPWLTHDVTHDLILLENQLPFFVLKRIFKLATAQADYPPFLELTFNYFKFFNSQNLRPDGVTVQHFTDLLRTFHLPPRGRLPERSKPGVILDHLYSTSELVEAGLEFKVSKNNKCLLDLQYHQGVLTMPCLDITDMTEILMRNIAAFEQRHYPSMTYITDYLKFLDFLINVEKDVDKLVSEGIITTLLGDNKEVAKMVNRLCKNLTQVNFSSHYLDLSCKLNAYYEDPVHKYKANLIHEYFSTPWKIATSSAAILLLLLTLIQTINSILSLL</sequence>
<evidence type="ECO:0000313" key="1">
    <source>
        <dbReference type="EMBL" id="KAI4346028.1"/>
    </source>
</evidence>
<accession>A0ACB9PBK4</accession>